<evidence type="ECO:0000313" key="2">
    <source>
        <dbReference type="Proteomes" id="UP000295075"/>
    </source>
</evidence>
<accession>A0A4R4QJ28</accession>
<organism evidence="1 2">
    <name type="scientific">Kribbella albertanoniae</name>
    <dbReference type="NCBI Taxonomy" id="1266829"/>
    <lineage>
        <taxon>Bacteria</taxon>
        <taxon>Bacillati</taxon>
        <taxon>Actinomycetota</taxon>
        <taxon>Actinomycetes</taxon>
        <taxon>Propionibacteriales</taxon>
        <taxon>Kribbellaceae</taxon>
        <taxon>Kribbella</taxon>
    </lineage>
</organism>
<proteinExistence type="predicted"/>
<sequence length="109" mass="11848">MAGTIEFGGGERWDGPQWVFNFVMSYLVTALDGEPIAEEIREIDEENVGFLNIGELDTAMRIRILTMIHESLVADGDARLPEDLPGRAGGIGQLQEVADSAGSALRSDR</sequence>
<reference evidence="1 2" key="1">
    <citation type="submission" date="2019-03" db="EMBL/GenBank/DDBJ databases">
        <title>Draft genome sequences of novel Actinobacteria.</title>
        <authorList>
            <person name="Sahin N."/>
            <person name="Ay H."/>
            <person name="Saygin H."/>
        </authorList>
    </citation>
    <scope>NUCLEOTIDE SEQUENCE [LARGE SCALE GENOMIC DNA]</scope>
    <source>
        <strain evidence="1 2">JCM 30547</strain>
    </source>
</reference>
<dbReference type="Proteomes" id="UP000295075">
    <property type="component" value="Unassembled WGS sequence"/>
</dbReference>
<dbReference type="EMBL" id="SMKA01000001">
    <property type="protein sequence ID" value="TDC35821.1"/>
    <property type="molecule type" value="Genomic_DNA"/>
</dbReference>
<gene>
    <name evidence="1" type="ORF">E1261_00395</name>
</gene>
<keyword evidence="2" id="KW-1185">Reference proteome</keyword>
<dbReference type="OrthoDB" id="3295864at2"/>
<name>A0A4R4QJ28_9ACTN</name>
<protein>
    <submittedName>
        <fullName evidence="1">Uncharacterized protein</fullName>
    </submittedName>
</protein>
<dbReference type="AlphaFoldDB" id="A0A4R4QJ28"/>
<evidence type="ECO:0000313" key="1">
    <source>
        <dbReference type="EMBL" id="TDC35821.1"/>
    </source>
</evidence>
<comment type="caution">
    <text evidence="1">The sequence shown here is derived from an EMBL/GenBank/DDBJ whole genome shotgun (WGS) entry which is preliminary data.</text>
</comment>